<comment type="caution">
    <text evidence="1">The sequence shown here is derived from an EMBL/GenBank/DDBJ whole genome shotgun (WGS) entry which is preliminary data.</text>
</comment>
<reference evidence="1 2" key="1">
    <citation type="submission" date="2019-03" db="EMBL/GenBank/DDBJ databases">
        <title>Single cell metagenomics reveals metabolic interactions within the superorganism composed of flagellate Streblomastix strix and complex community of Bacteroidetes bacteria on its surface.</title>
        <authorList>
            <person name="Treitli S.C."/>
            <person name="Kolisko M."/>
            <person name="Husnik F."/>
            <person name="Keeling P."/>
            <person name="Hampl V."/>
        </authorList>
    </citation>
    <scope>NUCLEOTIDE SEQUENCE [LARGE SCALE GENOMIC DNA]</scope>
    <source>
        <strain evidence="1">ST1C</strain>
    </source>
</reference>
<sequence length="160" mass="18012">MAVPLEYNVIDGLIGLGEYIHLESMNEMDDSADVQQFIGVNKKTFQLKDHSRFQEVIQNAQTKLENPDPTGQGVRLERINGLLRKAVALQNVQLCISLNKIMRKGIHCLSVKFDKSNQLGYVNGLIGICKANHKITYPCDTDDKLNNQNMLGYTGLYDIQ</sequence>
<dbReference type="EMBL" id="SNRW01004268">
    <property type="protein sequence ID" value="KAA6387699.1"/>
    <property type="molecule type" value="Genomic_DNA"/>
</dbReference>
<proteinExistence type="predicted"/>
<accession>A0A5J4VZN4</accession>
<evidence type="ECO:0000313" key="2">
    <source>
        <dbReference type="Proteomes" id="UP000324800"/>
    </source>
</evidence>
<dbReference type="AlphaFoldDB" id="A0A5J4VZN4"/>
<name>A0A5J4VZN4_9EUKA</name>
<evidence type="ECO:0000313" key="1">
    <source>
        <dbReference type="EMBL" id="KAA6387699.1"/>
    </source>
</evidence>
<protein>
    <submittedName>
        <fullName evidence="1">Uncharacterized protein</fullName>
    </submittedName>
</protein>
<organism evidence="1 2">
    <name type="scientific">Streblomastix strix</name>
    <dbReference type="NCBI Taxonomy" id="222440"/>
    <lineage>
        <taxon>Eukaryota</taxon>
        <taxon>Metamonada</taxon>
        <taxon>Preaxostyla</taxon>
        <taxon>Oxymonadida</taxon>
        <taxon>Streblomastigidae</taxon>
        <taxon>Streblomastix</taxon>
    </lineage>
</organism>
<gene>
    <name evidence="1" type="ORF">EZS28_016775</name>
</gene>
<dbReference type="Proteomes" id="UP000324800">
    <property type="component" value="Unassembled WGS sequence"/>
</dbReference>